<dbReference type="Pfam" id="PF04505">
    <property type="entry name" value="CD225"/>
    <property type="match status" value="1"/>
</dbReference>
<dbReference type="Proteomes" id="UP000316706">
    <property type="component" value="Unassembled WGS sequence"/>
</dbReference>
<name>A0A543IG29_9ACTN</name>
<dbReference type="GO" id="GO:0016020">
    <property type="term" value="C:membrane"/>
    <property type="evidence" value="ECO:0007669"/>
    <property type="project" value="UniProtKB-SubCell"/>
</dbReference>
<dbReference type="PANTHER" id="PTHR14948">
    <property type="entry name" value="NG5"/>
    <property type="match status" value="1"/>
</dbReference>
<evidence type="ECO:0000313" key="7">
    <source>
        <dbReference type="Proteomes" id="UP000316706"/>
    </source>
</evidence>
<sequence length="96" mass="10041">MAYPPAPPPPEAYGTEGPPPNYLAWAIAATILCFPLTGVVSIVYASRVNSKWRSGDRAGAMQASKNAKTWTIVTAVVGIVVSVIYTAFVMANNGGV</sequence>
<evidence type="ECO:0000313" key="6">
    <source>
        <dbReference type="EMBL" id="TQM69541.1"/>
    </source>
</evidence>
<feature type="transmembrane region" description="Helical" evidence="5">
    <location>
        <begin position="67"/>
        <end position="91"/>
    </location>
</feature>
<evidence type="ECO:0000256" key="3">
    <source>
        <dbReference type="ARBA" id="ARBA00022989"/>
    </source>
</evidence>
<dbReference type="AlphaFoldDB" id="A0A543IG29"/>
<reference evidence="6 7" key="1">
    <citation type="submission" date="2019-06" db="EMBL/GenBank/DDBJ databases">
        <title>Sequencing the genomes of 1000 actinobacteria strains.</title>
        <authorList>
            <person name="Klenk H.-P."/>
        </authorList>
    </citation>
    <scope>NUCLEOTIDE SEQUENCE [LARGE SCALE GENOMIC DNA]</scope>
    <source>
        <strain evidence="6 7">DSM 45043</strain>
    </source>
</reference>
<organism evidence="6 7">
    <name type="scientific">Actinomadura hallensis</name>
    <dbReference type="NCBI Taxonomy" id="337895"/>
    <lineage>
        <taxon>Bacteria</taxon>
        <taxon>Bacillati</taxon>
        <taxon>Actinomycetota</taxon>
        <taxon>Actinomycetes</taxon>
        <taxon>Streptosporangiales</taxon>
        <taxon>Thermomonosporaceae</taxon>
        <taxon>Actinomadura</taxon>
    </lineage>
</organism>
<accession>A0A543IG29</accession>
<evidence type="ECO:0000256" key="4">
    <source>
        <dbReference type="ARBA" id="ARBA00023136"/>
    </source>
</evidence>
<dbReference type="InterPro" id="IPR007593">
    <property type="entry name" value="CD225/Dispanin_fam"/>
</dbReference>
<protein>
    <submittedName>
        <fullName evidence="6">Interferon-induced transmembrane protein</fullName>
    </submittedName>
</protein>
<dbReference type="EMBL" id="VFPO01000001">
    <property type="protein sequence ID" value="TQM69541.1"/>
    <property type="molecule type" value="Genomic_DNA"/>
</dbReference>
<evidence type="ECO:0000256" key="1">
    <source>
        <dbReference type="ARBA" id="ARBA00004370"/>
    </source>
</evidence>
<feature type="transmembrane region" description="Helical" evidence="5">
    <location>
        <begin position="22"/>
        <end position="46"/>
    </location>
</feature>
<comment type="caution">
    <text evidence="6">The sequence shown here is derived from an EMBL/GenBank/DDBJ whole genome shotgun (WGS) entry which is preliminary data.</text>
</comment>
<evidence type="ECO:0000256" key="2">
    <source>
        <dbReference type="ARBA" id="ARBA00022692"/>
    </source>
</evidence>
<gene>
    <name evidence="6" type="ORF">FHX41_3239</name>
</gene>
<keyword evidence="4 5" id="KW-0472">Membrane</keyword>
<keyword evidence="2 5" id="KW-0812">Transmembrane</keyword>
<keyword evidence="7" id="KW-1185">Reference proteome</keyword>
<dbReference type="RefSeq" id="WP_141969765.1">
    <property type="nucleotide sequence ID" value="NZ_VFPO01000001.1"/>
</dbReference>
<keyword evidence="3 5" id="KW-1133">Transmembrane helix</keyword>
<comment type="subcellular location">
    <subcellularLocation>
        <location evidence="1">Membrane</location>
    </subcellularLocation>
</comment>
<evidence type="ECO:0000256" key="5">
    <source>
        <dbReference type="SAM" id="Phobius"/>
    </source>
</evidence>
<proteinExistence type="predicted"/>
<dbReference type="OrthoDB" id="9815705at2"/>
<dbReference type="PANTHER" id="PTHR14948:SF25">
    <property type="entry name" value="DUF4190 DOMAIN-CONTAINING PROTEIN"/>
    <property type="match status" value="1"/>
</dbReference>
<dbReference type="InterPro" id="IPR051423">
    <property type="entry name" value="CD225/Dispanin"/>
</dbReference>